<evidence type="ECO:0000256" key="6">
    <source>
        <dbReference type="ARBA" id="ARBA00023136"/>
    </source>
</evidence>
<evidence type="ECO:0000256" key="1">
    <source>
        <dbReference type="ARBA" id="ARBA00004651"/>
    </source>
</evidence>
<evidence type="ECO:0000256" key="2">
    <source>
        <dbReference type="ARBA" id="ARBA00008488"/>
    </source>
</evidence>
<sequence>MNAFAQARIQTLGEEIANAVSHGLGLLLAMASLPILVYHAAANGQAANVVGASLFAGTAIVLYLVSTLYHALPAGRAKVLLNRLDHAAIYLFIAGSYMPFLLGVLRGPVGWALFAAVTAAAVLGVGAKLFDRLKHPLWSTGLYVAMGWMALIAAVPLYERMAPAGLGWLVAGGLAYTAGAVVFLLDSKLRYAHFVWHLFVLAGSTCHFFAALWHAY</sequence>
<evidence type="ECO:0000256" key="5">
    <source>
        <dbReference type="ARBA" id="ARBA00022989"/>
    </source>
</evidence>
<dbReference type="Proteomes" id="UP001367030">
    <property type="component" value="Unassembled WGS sequence"/>
</dbReference>
<comment type="caution">
    <text evidence="8">The sequence shown here is derived from an EMBL/GenBank/DDBJ whole genome shotgun (WGS) entry which is preliminary data.</text>
</comment>
<keyword evidence="5 7" id="KW-1133">Transmembrane helix</keyword>
<evidence type="ECO:0000256" key="7">
    <source>
        <dbReference type="SAM" id="Phobius"/>
    </source>
</evidence>
<keyword evidence="3" id="KW-1003">Cell membrane</keyword>
<comment type="subcellular location">
    <subcellularLocation>
        <location evidence="1">Cell membrane</location>
        <topology evidence="1">Multi-pass membrane protein</topology>
    </subcellularLocation>
</comment>
<organism evidence="8 9">
    <name type="scientific">Variovorax robiniae</name>
    <dbReference type="NCBI Taxonomy" id="1836199"/>
    <lineage>
        <taxon>Bacteria</taxon>
        <taxon>Pseudomonadati</taxon>
        <taxon>Pseudomonadota</taxon>
        <taxon>Betaproteobacteria</taxon>
        <taxon>Burkholderiales</taxon>
        <taxon>Comamonadaceae</taxon>
        <taxon>Variovorax</taxon>
    </lineage>
</organism>
<name>A0ABU8XGL2_9BURK</name>
<dbReference type="InterPro" id="IPR004254">
    <property type="entry name" value="AdipoR/HlyIII-related"/>
</dbReference>
<reference evidence="8 9" key="1">
    <citation type="submission" date="2024-03" db="EMBL/GenBank/DDBJ databases">
        <title>Novel species of the genus Variovorax.</title>
        <authorList>
            <person name="Liu Q."/>
            <person name="Xin Y.-H."/>
        </authorList>
    </citation>
    <scope>NUCLEOTIDE SEQUENCE [LARGE SCALE GENOMIC DNA]</scope>
    <source>
        <strain evidence="8 9">KACC 18901</strain>
    </source>
</reference>
<evidence type="ECO:0000256" key="3">
    <source>
        <dbReference type="ARBA" id="ARBA00022475"/>
    </source>
</evidence>
<keyword evidence="4 7" id="KW-0812">Transmembrane</keyword>
<evidence type="ECO:0000313" key="8">
    <source>
        <dbReference type="EMBL" id="MEJ8859016.1"/>
    </source>
</evidence>
<dbReference type="Pfam" id="PF03006">
    <property type="entry name" value="HlyIII"/>
    <property type="match status" value="1"/>
</dbReference>
<dbReference type="NCBIfam" id="TIGR01065">
    <property type="entry name" value="hlyIII"/>
    <property type="match status" value="1"/>
</dbReference>
<accession>A0ABU8XGL2</accession>
<dbReference type="PANTHER" id="PTHR20855:SF3">
    <property type="entry name" value="LD03007P"/>
    <property type="match status" value="1"/>
</dbReference>
<feature type="transmembrane region" description="Helical" evidence="7">
    <location>
        <begin position="111"/>
        <end position="130"/>
    </location>
</feature>
<feature type="transmembrane region" description="Helical" evidence="7">
    <location>
        <begin position="46"/>
        <end position="66"/>
    </location>
</feature>
<feature type="transmembrane region" description="Helical" evidence="7">
    <location>
        <begin position="87"/>
        <end position="105"/>
    </location>
</feature>
<protein>
    <submittedName>
        <fullName evidence="8">Hemolysin III family protein</fullName>
    </submittedName>
</protein>
<feature type="transmembrane region" description="Helical" evidence="7">
    <location>
        <begin position="164"/>
        <end position="185"/>
    </location>
</feature>
<feature type="transmembrane region" description="Helical" evidence="7">
    <location>
        <begin position="194"/>
        <end position="215"/>
    </location>
</feature>
<dbReference type="InterPro" id="IPR005744">
    <property type="entry name" value="Hy-lIII"/>
</dbReference>
<feature type="transmembrane region" description="Helical" evidence="7">
    <location>
        <begin position="137"/>
        <end position="158"/>
    </location>
</feature>
<keyword evidence="6 7" id="KW-0472">Membrane</keyword>
<gene>
    <name evidence="8" type="ORF">WKW79_30905</name>
</gene>
<keyword evidence="9" id="KW-1185">Reference proteome</keyword>
<evidence type="ECO:0000313" key="9">
    <source>
        <dbReference type="Proteomes" id="UP001367030"/>
    </source>
</evidence>
<proteinExistence type="inferred from homology"/>
<evidence type="ECO:0000256" key="4">
    <source>
        <dbReference type="ARBA" id="ARBA00022692"/>
    </source>
</evidence>
<dbReference type="PANTHER" id="PTHR20855">
    <property type="entry name" value="ADIPOR/PROGESTIN RECEPTOR-RELATED"/>
    <property type="match status" value="1"/>
</dbReference>
<feature type="transmembrane region" description="Helical" evidence="7">
    <location>
        <begin position="20"/>
        <end position="40"/>
    </location>
</feature>
<comment type="similarity">
    <text evidence="2">Belongs to the UPF0073 (Hly-III) family.</text>
</comment>
<dbReference type="RefSeq" id="WP_340339064.1">
    <property type="nucleotide sequence ID" value="NZ_JBBKZS010000022.1"/>
</dbReference>
<dbReference type="EMBL" id="JBBKZS010000022">
    <property type="protein sequence ID" value="MEJ8859016.1"/>
    <property type="molecule type" value="Genomic_DNA"/>
</dbReference>